<dbReference type="Proteomes" id="UP000215377">
    <property type="component" value="Unassembled WGS sequence"/>
</dbReference>
<dbReference type="AlphaFoldDB" id="A0A225NFD0"/>
<dbReference type="Gene3D" id="3.40.50.150">
    <property type="entry name" value="Vaccinia Virus protein VP39"/>
    <property type="match status" value="1"/>
</dbReference>
<sequence length="195" mass="20997">MSDDDTIRVYDEKAQDYARMVDTLKDPALDEFMAALPPGARVLDLGCGPGNAADVMARAGFSVLAVDASAEMVRLAARVEGIETRQARFDEIDEVDAYDGIWASFSLLHAPRAAFPGHLAALKRALRPGGLLFLGLKLGDGEKVDKIGRFYSYYREDELKALLRDAGFTLSSARTMTVTGMTGAPEDAIAVLAHG</sequence>
<dbReference type="Pfam" id="PF13489">
    <property type="entry name" value="Methyltransf_23"/>
    <property type="match status" value="1"/>
</dbReference>
<dbReference type="InterPro" id="IPR029063">
    <property type="entry name" value="SAM-dependent_MTases_sf"/>
</dbReference>
<dbReference type="CDD" id="cd02440">
    <property type="entry name" value="AdoMet_MTases"/>
    <property type="match status" value="1"/>
</dbReference>
<protein>
    <submittedName>
        <fullName evidence="1">SAM-dependent methlyltransferase</fullName>
    </submittedName>
</protein>
<gene>
    <name evidence="1" type="ORF">ATO3_18125</name>
</gene>
<dbReference type="EMBL" id="AQQR01000008">
    <property type="protein sequence ID" value="OWU71717.1"/>
    <property type="molecule type" value="Genomic_DNA"/>
</dbReference>
<dbReference type="GO" id="GO:0016740">
    <property type="term" value="F:transferase activity"/>
    <property type="evidence" value="ECO:0007669"/>
    <property type="project" value="UniProtKB-KW"/>
</dbReference>
<name>A0A225NFD0_9RHOB</name>
<keyword evidence="2" id="KW-1185">Reference proteome</keyword>
<dbReference type="OrthoDB" id="9804312at2"/>
<dbReference type="PANTHER" id="PTHR43861">
    <property type="entry name" value="TRANS-ACONITATE 2-METHYLTRANSFERASE-RELATED"/>
    <property type="match status" value="1"/>
</dbReference>
<proteinExistence type="predicted"/>
<dbReference type="SUPFAM" id="SSF53335">
    <property type="entry name" value="S-adenosyl-L-methionine-dependent methyltransferases"/>
    <property type="match status" value="1"/>
</dbReference>
<organism evidence="1 2">
    <name type="scientific">Marinibacterium profundimaris</name>
    <dbReference type="NCBI Taxonomy" id="1679460"/>
    <lineage>
        <taxon>Bacteria</taxon>
        <taxon>Pseudomonadati</taxon>
        <taxon>Pseudomonadota</taxon>
        <taxon>Alphaproteobacteria</taxon>
        <taxon>Rhodobacterales</taxon>
        <taxon>Paracoccaceae</taxon>
        <taxon>Marinibacterium</taxon>
    </lineage>
</organism>
<comment type="caution">
    <text evidence="1">The sequence shown here is derived from an EMBL/GenBank/DDBJ whole genome shotgun (WGS) entry which is preliminary data.</text>
</comment>
<keyword evidence="1" id="KW-0808">Transferase</keyword>
<evidence type="ECO:0000313" key="2">
    <source>
        <dbReference type="Proteomes" id="UP000215377"/>
    </source>
</evidence>
<accession>A0A225NFD0</accession>
<reference evidence="1 2" key="1">
    <citation type="submission" date="2013-04" db="EMBL/GenBank/DDBJ databases">
        <title>Oceanicola sp. 22II1-22F33 Genome Sequencing.</title>
        <authorList>
            <person name="Lai Q."/>
            <person name="Li G."/>
            <person name="Shao Z."/>
        </authorList>
    </citation>
    <scope>NUCLEOTIDE SEQUENCE [LARGE SCALE GENOMIC DNA]</scope>
    <source>
        <strain evidence="1 2">22II1-22F33</strain>
    </source>
</reference>
<evidence type="ECO:0000313" key="1">
    <source>
        <dbReference type="EMBL" id="OWU71717.1"/>
    </source>
</evidence>
<dbReference type="RefSeq" id="WP_088651307.1">
    <property type="nucleotide sequence ID" value="NZ_AQQR01000008.1"/>
</dbReference>
<dbReference type="PANTHER" id="PTHR43861:SF1">
    <property type="entry name" value="TRANS-ACONITATE 2-METHYLTRANSFERASE"/>
    <property type="match status" value="1"/>
</dbReference>